<dbReference type="Proteomes" id="UP000316621">
    <property type="component" value="Chromosome 10"/>
</dbReference>
<organism evidence="2 3">
    <name type="scientific">Papaver somniferum</name>
    <name type="common">Opium poppy</name>
    <dbReference type="NCBI Taxonomy" id="3469"/>
    <lineage>
        <taxon>Eukaryota</taxon>
        <taxon>Viridiplantae</taxon>
        <taxon>Streptophyta</taxon>
        <taxon>Embryophyta</taxon>
        <taxon>Tracheophyta</taxon>
        <taxon>Spermatophyta</taxon>
        <taxon>Magnoliopsida</taxon>
        <taxon>Ranunculales</taxon>
        <taxon>Papaveraceae</taxon>
        <taxon>Papaveroideae</taxon>
        <taxon>Papaver</taxon>
    </lineage>
</organism>
<dbReference type="STRING" id="3469.A0A4Y7L5T9"/>
<evidence type="ECO:0000256" key="1">
    <source>
        <dbReference type="SAM" id="MobiDB-lite"/>
    </source>
</evidence>
<evidence type="ECO:0000313" key="3">
    <source>
        <dbReference type="Proteomes" id="UP000316621"/>
    </source>
</evidence>
<name>A0A4Y7L5T9_PAPSO</name>
<proteinExistence type="predicted"/>
<dbReference type="AlphaFoldDB" id="A0A4Y7L5T9"/>
<gene>
    <name evidence="2" type="ORF">C5167_042578</name>
</gene>
<dbReference type="EMBL" id="CM010724">
    <property type="protein sequence ID" value="RZC80002.1"/>
    <property type="molecule type" value="Genomic_DNA"/>
</dbReference>
<keyword evidence="3" id="KW-1185">Reference proteome</keyword>
<feature type="compositionally biased region" description="Basic and acidic residues" evidence="1">
    <location>
        <begin position="34"/>
        <end position="46"/>
    </location>
</feature>
<feature type="compositionally biased region" description="Polar residues" evidence="1">
    <location>
        <begin position="47"/>
        <end position="56"/>
    </location>
</feature>
<evidence type="ECO:0000313" key="2">
    <source>
        <dbReference type="EMBL" id="RZC80002.1"/>
    </source>
</evidence>
<feature type="region of interest" description="Disordered" evidence="1">
    <location>
        <begin position="1"/>
        <end position="93"/>
    </location>
</feature>
<dbReference type="Gramene" id="RZC80002">
    <property type="protein sequence ID" value="RZC80002"/>
    <property type="gene ID" value="C5167_042578"/>
</dbReference>
<accession>A0A4Y7L5T9</accession>
<feature type="compositionally biased region" description="Low complexity" evidence="1">
    <location>
        <begin position="10"/>
        <end position="29"/>
    </location>
</feature>
<protein>
    <submittedName>
        <fullName evidence="2">Uncharacterized protein</fullName>
    </submittedName>
</protein>
<reference evidence="2 3" key="1">
    <citation type="journal article" date="2018" name="Science">
        <title>The opium poppy genome and morphinan production.</title>
        <authorList>
            <person name="Guo L."/>
            <person name="Winzer T."/>
            <person name="Yang X."/>
            <person name="Li Y."/>
            <person name="Ning Z."/>
            <person name="He Z."/>
            <person name="Teodor R."/>
            <person name="Lu Y."/>
            <person name="Bowser T.A."/>
            <person name="Graham I.A."/>
            <person name="Ye K."/>
        </authorList>
    </citation>
    <scope>NUCLEOTIDE SEQUENCE [LARGE SCALE GENOMIC DNA]</scope>
    <source>
        <strain evidence="3">cv. HN1</strain>
        <tissue evidence="2">Leaves</tissue>
    </source>
</reference>
<sequence length="279" mass="31516">MWMITMARGPASSSRSRRASSPSTNPASTWRPLVDTRRYSSNDGDSHGSPSASNGHRSLPSYEGHYSPSHGQGSLLSGGEPWPEALQRTNNDSEAYNSEESVINVFQLTFRKCKGRAKCLQGYRIDFMSSISKVLKRISKEKEEKDTICFESVIFQWKIEFGVGSKCYRLKVLAQKLWLQKQETLKTLVLKCNCLPEVELNNCESLMNSIYGIFSDMVIVRCSSHWPSTIARLVSGILILVYPLNWKHLPLQHHRIEENDLMSCQTVGHDGLSDVGYHI</sequence>